<evidence type="ECO:0000313" key="2">
    <source>
        <dbReference type="EMBL" id="DAD75059.1"/>
    </source>
</evidence>
<accession>A0A8S5LZ01</accession>
<reference evidence="2" key="1">
    <citation type="journal article" date="2021" name="Proc. Natl. Acad. Sci. U.S.A.">
        <title>A Catalog of Tens of Thousands of Viruses from Human Metagenomes Reveals Hidden Associations with Chronic Diseases.</title>
        <authorList>
            <person name="Tisza M.J."/>
            <person name="Buck C.B."/>
        </authorList>
    </citation>
    <scope>NUCLEOTIDE SEQUENCE</scope>
    <source>
        <strain evidence="2">Ctiu24</strain>
    </source>
</reference>
<sequence length="392" mass="42544">MGFFSGLLGGIGSLVSPIASIGSAITGIGAIKDGVSSLFGGDTSETTQAKKLANQQFQMQMALNQQQNEFAKENALLDYQRQRELTRDTASLQQEGKIQAGINPATSDGSTAAASVNPVAAPSAGSAPTIDVAALTNASTQRAQMFNALLSNTADIERVKEDTRGKRIQNDLDELAFNDKLDKLHNDKVISDEEYEKRKRENRIGNETELDTIKQAQEATKQAEIETRIKALQEENQKIQNDIANIVKQINEEQRKQMVFITEHQGERFAKEMAEIASRIKANNASAAASYASAAASRAQALFTEVQTKLEKAKVPFASQIAAATRDAAVNSAKLVYEQARGHKMATESAINERGYDENGKVTDNTKFVTKWFGDNIRNLVGGVLSATKAIK</sequence>
<feature type="coiled-coil region" evidence="1">
    <location>
        <begin position="206"/>
        <end position="256"/>
    </location>
</feature>
<organism evidence="2">
    <name type="scientific">Microviridae sp. ctiu24</name>
    <dbReference type="NCBI Taxonomy" id="2826742"/>
    <lineage>
        <taxon>Viruses</taxon>
        <taxon>Monodnaviria</taxon>
        <taxon>Sangervirae</taxon>
        <taxon>Phixviricota</taxon>
        <taxon>Malgrandaviricetes</taxon>
        <taxon>Petitvirales</taxon>
        <taxon>Microviridae</taxon>
    </lineage>
</organism>
<protein>
    <recommendedName>
        <fullName evidence="3">Minor capsid protein</fullName>
    </recommendedName>
</protein>
<keyword evidence="1" id="KW-0175">Coiled coil</keyword>
<name>A0A8S5LZ01_9VIRU</name>
<evidence type="ECO:0008006" key="3">
    <source>
        <dbReference type="Google" id="ProtNLM"/>
    </source>
</evidence>
<dbReference type="EMBL" id="BK014772">
    <property type="protein sequence ID" value="DAD75059.1"/>
    <property type="molecule type" value="Genomic_DNA"/>
</dbReference>
<proteinExistence type="predicted"/>
<evidence type="ECO:0000256" key="1">
    <source>
        <dbReference type="SAM" id="Coils"/>
    </source>
</evidence>